<name>A0A2P5VYU3_GOSBA</name>
<reference evidence="1 2" key="1">
    <citation type="submission" date="2015-01" db="EMBL/GenBank/DDBJ databases">
        <title>Genome of allotetraploid Gossypium barbadense reveals genomic plasticity and fiber elongation in cotton evolution.</title>
        <authorList>
            <person name="Chen X."/>
            <person name="Liu X."/>
            <person name="Zhao B."/>
            <person name="Zheng H."/>
            <person name="Hu Y."/>
            <person name="Lu G."/>
            <person name="Yang C."/>
            <person name="Chen J."/>
            <person name="Shan C."/>
            <person name="Zhang L."/>
            <person name="Zhou Y."/>
            <person name="Wang L."/>
            <person name="Guo W."/>
            <person name="Bai Y."/>
            <person name="Ruan J."/>
            <person name="Shangguan X."/>
            <person name="Mao Y."/>
            <person name="Jiang J."/>
            <person name="Zhu Y."/>
            <person name="Lei J."/>
            <person name="Kang H."/>
            <person name="Chen S."/>
            <person name="He X."/>
            <person name="Wang R."/>
            <person name="Wang Y."/>
            <person name="Chen J."/>
            <person name="Wang L."/>
            <person name="Yu S."/>
            <person name="Wang B."/>
            <person name="Wei J."/>
            <person name="Song S."/>
            <person name="Lu X."/>
            <person name="Gao Z."/>
            <person name="Gu W."/>
            <person name="Deng X."/>
            <person name="Ma D."/>
            <person name="Wang S."/>
            <person name="Liang W."/>
            <person name="Fang L."/>
            <person name="Cai C."/>
            <person name="Zhu X."/>
            <person name="Zhou B."/>
            <person name="Zhang Y."/>
            <person name="Chen Z."/>
            <person name="Xu S."/>
            <person name="Zhu R."/>
            <person name="Wang S."/>
            <person name="Zhang T."/>
            <person name="Zhao G."/>
        </authorList>
    </citation>
    <scope>NUCLEOTIDE SEQUENCE [LARGE SCALE GENOMIC DNA]</scope>
    <source>
        <strain evidence="2">cv. Xinhai21</strain>
        <tissue evidence="1">Leaf</tissue>
    </source>
</reference>
<dbReference type="Proteomes" id="UP000239757">
    <property type="component" value="Unassembled WGS sequence"/>
</dbReference>
<evidence type="ECO:0000313" key="2">
    <source>
        <dbReference type="Proteomes" id="UP000239757"/>
    </source>
</evidence>
<protein>
    <submittedName>
        <fullName evidence="1">Uncharacterized protein</fullName>
    </submittedName>
</protein>
<accession>A0A2P5VYU3</accession>
<dbReference type="AlphaFoldDB" id="A0A2P5VYU3"/>
<organism evidence="1 2">
    <name type="scientific">Gossypium barbadense</name>
    <name type="common">Sea Island cotton</name>
    <name type="synonym">Hibiscus barbadensis</name>
    <dbReference type="NCBI Taxonomy" id="3634"/>
    <lineage>
        <taxon>Eukaryota</taxon>
        <taxon>Viridiplantae</taxon>
        <taxon>Streptophyta</taxon>
        <taxon>Embryophyta</taxon>
        <taxon>Tracheophyta</taxon>
        <taxon>Spermatophyta</taxon>
        <taxon>Magnoliopsida</taxon>
        <taxon>eudicotyledons</taxon>
        <taxon>Gunneridae</taxon>
        <taxon>Pentapetalae</taxon>
        <taxon>rosids</taxon>
        <taxon>malvids</taxon>
        <taxon>Malvales</taxon>
        <taxon>Malvaceae</taxon>
        <taxon>Malvoideae</taxon>
        <taxon>Gossypium</taxon>
    </lineage>
</organism>
<dbReference type="EMBL" id="KZ670066">
    <property type="protein sequence ID" value="PPR84001.1"/>
    <property type="molecule type" value="Genomic_DNA"/>
</dbReference>
<sequence>MPVGYGSTPVYCYPRLNGTGMSHARLEKIESSLVPGMPVGFHSYARVLLSSSPTTMSHGRGDLSHPVFWGNHLPWFHTAVSNGRVTLRVGNTALSTVVVPAVRCWEPVLQILC</sequence>
<gene>
    <name evidence="1" type="ORF">GOBAR_AA36711</name>
</gene>
<proteinExistence type="predicted"/>
<evidence type="ECO:0000313" key="1">
    <source>
        <dbReference type="EMBL" id="PPR84001.1"/>
    </source>
</evidence>